<dbReference type="SMART" id="SM01400">
    <property type="entry name" value="Pribosyltran_N"/>
    <property type="match status" value="1"/>
</dbReference>
<dbReference type="InterPro" id="IPR029057">
    <property type="entry name" value="PRTase-like"/>
</dbReference>
<dbReference type="CDD" id="cd06223">
    <property type="entry name" value="PRTases_typeI"/>
    <property type="match status" value="1"/>
</dbReference>
<name>A0A7D5RA86_9ARCH</name>
<dbReference type="PANTHER" id="PTHR10210:SF32">
    <property type="entry name" value="RIBOSE-PHOSPHATE PYROPHOSPHOKINASE 2"/>
    <property type="match status" value="1"/>
</dbReference>
<accession>A0A7D5RA86</accession>
<evidence type="ECO:0000259" key="12">
    <source>
        <dbReference type="Pfam" id="PF13793"/>
    </source>
</evidence>
<dbReference type="EC" id="2.7.6.1" evidence="1"/>
<dbReference type="GO" id="GO:0002189">
    <property type="term" value="C:ribose phosphate diphosphokinase complex"/>
    <property type="evidence" value="ECO:0007669"/>
    <property type="project" value="TreeGrafter"/>
</dbReference>
<dbReference type="SUPFAM" id="SSF53271">
    <property type="entry name" value="PRTase-like"/>
    <property type="match status" value="2"/>
</dbReference>
<dbReference type="GO" id="GO:0004749">
    <property type="term" value="F:ribose phosphate diphosphokinase activity"/>
    <property type="evidence" value="ECO:0007669"/>
    <property type="project" value="UniProtKB-EC"/>
</dbReference>
<gene>
    <name evidence="13" type="ORF">C5F50_03380</name>
</gene>
<keyword evidence="4 10" id="KW-0545">Nucleotide biosynthesis</keyword>
<keyword evidence="2" id="KW-0808">Transferase</keyword>
<dbReference type="GO" id="GO:0005737">
    <property type="term" value="C:cytoplasm"/>
    <property type="evidence" value="ECO:0007669"/>
    <property type="project" value="TreeGrafter"/>
</dbReference>
<sequence>MEKYLVIGGPSSEGLAQKISRKLNSKFLKTELKKFPDGESKITVKGMIKAQKIIVVQSTHIPVDTNLVHAFSLIYQARKMSTVVYAVIPYVGYAKQDKEFLKGEIITISVIAKLFKAAGATKLIVVDIHSGEELNFFKIQSKNLSAVPLLANYFKKINLHHPLVVSPDLFWENKAKEFAKILNCNSIALNKQRNRKTGELVIKSSKLINVDFQDVVLLDDMVSTGDSIVKAIKFFKKKNIGRIYVACTHAVLAGNAEKNLRNAGVYKIVSTNAISGKHSLVDLSGIISKAIQEW</sequence>
<evidence type="ECO:0000256" key="10">
    <source>
        <dbReference type="RuleBase" id="RU004324"/>
    </source>
</evidence>
<dbReference type="Pfam" id="PF13793">
    <property type="entry name" value="Pribosyltran_N"/>
    <property type="match status" value="1"/>
</dbReference>
<organism evidence="13 14">
    <name type="scientific">Nitrosopumilus ureiphilus</name>
    <dbReference type="NCBI Taxonomy" id="1470067"/>
    <lineage>
        <taxon>Archaea</taxon>
        <taxon>Nitrososphaerota</taxon>
        <taxon>Nitrososphaeria</taxon>
        <taxon>Nitrosopumilales</taxon>
        <taxon>Nitrosopumilaceae</taxon>
        <taxon>Nitrosopumilus</taxon>
    </lineage>
</organism>
<evidence type="ECO:0000313" key="13">
    <source>
        <dbReference type="EMBL" id="QLH06224.1"/>
    </source>
</evidence>
<dbReference type="RefSeq" id="WP_179372298.1">
    <property type="nucleotide sequence ID" value="NZ_CP026995.1"/>
</dbReference>
<dbReference type="KEGG" id="nue:C5F50_03380"/>
<dbReference type="OrthoDB" id="371997at2157"/>
<evidence type="ECO:0000256" key="4">
    <source>
        <dbReference type="ARBA" id="ARBA00022727"/>
    </source>
</evidence>
<dbReference type="EMBL" id="CP026995">
    <property type="protein sequence ID" value="QLH06224.1"/>
    <property type="molecule type" value="Genomic_DNA"/>
</dbReference>
<evidence type="ECO:0000313" key="14">
    <source>
        <dbReference type="Proteomes" id="UP000509478"/>
    </source>
</evidence>
<evidence type="ECO:0000256" key="2">
    <source>
        <dbReference type="ARBA" id="ARBA00022679"/>
    </source>
</evidence>
<dbReference type="GO" id="GO:0006015">
    <property type="term" value="P:5-phosphoribose 1-diphosphate biosynthetic process"/>
    <property type="evidence" value="ECO:0007669"/>
    <property type="project" value="TreeGrafter"/>
</dbReference>
<evidence type="ECO:0000256" key="9">
    <source>
        <dbReference type="ARBA" id="ARBA00049535"/>
    </source>
</evidence>
<feature type="domain" description="Phosphoribosyltransferase" evidence="11">
    <location>
        <begin position="175"/>
        <end position="269"/>
    </location>
</feature>
<evidence type="ECO:0000259" key="11">
    <source>
        <dbReference type="Pfam" id="PF00156"/>
    </source>
</evidence>
<keyword evidence="14" id="KW-1185">Reference proteome</keyword>
<dbReference type="Proteomes" id="UP000509478">
    <property type="component" value="Chromosome"/>
</dbReference>
<proteinExistence type="inferred from homology"/>
<dbReference type="NCBIfam" id="TIGR01251">
    <property type="entry name" value="ribP_PPkin"/>
    <property type="match status" value="1"/>
</dbReference>
<keyword evidence="6" id="KW-0418">Kinase</keyword>
<keyword evidence="7" id="KW-0067">ATP-binding</keyword>
<feature type="domain" description="Ribose-phosphate pyrophosphokinase N-terminal" evidence="12">
    <location>
        <begin position="6"/>
        <end position="119"/>
    </location>
</feature>
<evidence type="ECO:0000256" key="5">
    <source>
        <dbReference type="ARBA" id="ARBA00022741"/>
    </source>
</evidence>
<dbReference type="GeneID" id="56067079"/>
<dbReference type="GO" id="GO:0006164">
    <property type="term" value="P:purine nucleotide biosynthetic process"/>
    <property type="evidence" value="ECO:0007669"/>
    <property type="project" value="TreeGrafter"/>
</dbReference>
<dbReference type="AlphaFoldDB" id="A0A7D5RA86"/>
<keyword evidence="5" id="KW-0547">Nucleotide-binding</keyword>
<protein>
    <recommendedName>
        <fullName evidence="1">ribose-phosphate diphosphokinase</fullName>
        <ecNumber evidence="1">2.7.6.1</ecNumber>
    </recommendedName>
</protein>
<evidence type="ECO:0000256" key="1">
    <source>
        <dbReference type="ARBA" id="ARBA00013247"/>
    </source>
</evidence>
<dbReference type="InterPro" id="IPR000836">
    <property type="entry name" value="PRTase_dom"/>
</dbReference>
<reference evidence="13 14" key="1">
    <citation type="submission" date="2018-02" db="EMBL/GenBank/DDBJ databases">
        <title>Complete genome of Nitrosopumilus ureaphilus PS0.</title>
        <authorList>
            <person name="Qin W."/>
            <person name="Zheng Y."/>
            <person name="Stahl D.A."/>
        </authorList>
    </citation>
    <scope>NUCLEOTIDE SEQUENCE [LARGE SCALE GENOMIC DNA]</scope>
    <source>
        <strain evidence="13 14">PS0</strain>
    </source>
</reference>
<dbReference type="InterPro" id="IPR005946">
    <property type="entry name" value="Rib-P_diPkinase"/>
</dbReference>
<evidence type="ECO:0000256" key="3">
    <source>
        <dbReference type="ARBA" id="ARBA00022723"/>
    </source>
</evidence>
<keyword evidence="8" id="KW-0460">Magnesium</keyword>
<dbReference type="InterPro" id="IPR029099">
    <property type="entry name" value="Pribosyltran_N"/>
</dbReference>
<comment type="catalytic activity">
    <reaction evidence="9">
        <text>D-ribose 5-phosphate + ATP = 5-phospho-alpha-D-ribose 1-diphosphate + AMP + H(+)</text>
        <dbReference type="Rhea" id="RHEA:15609"/>
        <dbReference type="ChEBI" id="CHEBI:15378"/>
        <dbReference type="ChEBI" id="CHEBI:30616"/>
        <dbReference type="ChEBI" id="CHEBI:58017"/>
        <dbReference type="ChEBI" id="CHEBI:78346"/>
        <dbReference type="ChEBI" id="CHEBI:456215"/>
        <dbReference type="EC" id="2.7.6.1"/>
    </reaction>
</comment>
<dbReference type="GO" id="GO:0005524">
    <property type="term" value="F:ATP binding"/>
    <property type="evidence" value="ECO:0007669"/>
    <property type="project" value="UniProtKB-KW"/>
</dbReference>
<evidence type="ECO:0000256" key="6">
    <source>
        <dbReference type="ARBA" id="ARBA00022777"/>
    </source>
</evidence>
<evidence type="ECO:0000256" key="8">
    <source>
        <dbReference type="ARBA" id="ARBA00022842"/>
    </source>
</evidence>
<dbReference type="GO" id="GO:0000287">
    <property type="term" value="F:magnesium ion binding"/>
    <property type="evidence" value="ECO:0007669"/>
    <property type="project" value="InterPro"/>
</dbReference>
<keyword evidence="3" id="KW-0479">Metal-binding</keyword>
<dbReference type="FunFam" id="3.40.50.2020:FF:000007">
    <property type="entry name" value="Ribose-phosphate pyrophosphokinase"/>
    <property type="match status" value="1"/>
</dbReference>
<dbReference type="GO" id="GO:0016301">
    <property type="term" value="F:kinase activity"/>
    <property type="evidence" value="ECO:0007669"/>
    <property type="project" value="UniProtKB-KW"/>
</dbReference>
<dbReference type="Gene3D" id="3.40.50.2020">
    <property type="match status" value="2"/>
</dbReference>
<comment type="similarity">
    <text evidence="10">Belongs to the ribose-phosphate pyrophosphokinase family.</text>
</comment>
<evidence type="ECO:0000256" key="7">
    <source>
        <dbReference type="ARBA" id="ARBA00022840"/>
    </source>
</evidence>
<dbReference type="Pfam" id="PF00156">
    <property type="entry name" value="Pribosyltran"/>
    <property type="match status" value="1"/>
</dbReference>
<dbReference type="PANTHER" id="PTHR10210">
    <property type="entry name" value="RIBOSE-PHOSPHATE DIPHOSPHOKINASE FAMILY MEMBER"/>
    <property type="match status" value="1"/>
</dbReference>